<dbReference type="InterPro" id="IPR036388">
    <property type="entry name" value="WH-like_DNA-bd_sf"/>
</dbReference>
<dbReference type="Pfam" id="PF00155">
    <property type="entry name" value="Aminotran_1_2"/>
    <property type="match status" value="1"/>
</dbReference>
<organism evidence="7 8">
    <name type="scientific">Rheinheimera baltica</name>
    <dbReference type="NCBI Taxonomy" id="67576"/>
    <lineage>
        <taxon>Bacteria</taxon>
        <taxon>Pseudomonadati</taxon>
        <taxon>Pseudomonadota</taxon>
        <taxon>Gammaproteobacteria</taxon>
        <taxon>Chromatiales</taxon>
        <taxon>Chromatiaceae</taxon>
        <taxon>Rheinheimera</taxon>
    </lineage>
</organism>
<dbReference type="SMART" id="SM00345">
    <property type="entry name" value="HTH_GNTR"/>
    <property type="match status" value="1"/>
</dbReference>
<feature type="domain" description="HTH gntR-type" evidence="6">
    <location>
        <begin position="2"/>
        <end position="70"/>
    </location>
</feature>
<proteinExistence type="inferred from homology"/>
<sequence length="469" mass="51892">MAFRYRELAEVLMQQIQSGYLLPGQRLPSIRAMSQQRALSITTVKRCYELLEAQGYLLCRAQTGFYVRERPVRQLEPEFPVFDHASQQVDNLVLIAEIQQSAMNEDRVQLGTVQLAPALIPVAALQRSLVRANRRAQARALAYSPSVGEPVLLQALSAHFQQDGISCAQQDMIVTNGCMEALSLAVSVVTEPGDTLALPSPCYSGQLQLLASMGRRVAEIPSTAKGFDLGRLEQLMASKAVSACLVSSSFQNPLGYCLSVADKQHIAELARRYQCPVIEDDVFGECGYARQRPLPIKSWSTEGWVIWCGSVSKTLAPGYRIGWCAGGRFYLQLRQALLARRLAVNTPLQLALADFILSGEYRRHLNQLRIQLADQVNRLCDSLQQHMAEQGRFTRPDGGYAVWVQLPENCDAVQLYQIMKAQGVNLVPGVVFSARNFYANAIRLSAGNPWSEEMDQAVALIANTVKALS</sequence>
<dbReference type="Gene3D" id="3.90.1150.10">
    <property type="entry name" value="Aspartate Aminotransferase, domain 1"/>
    <property type="match status" value="1"/>
</dbReference>
<dbReference type="PROSITE" id="PS50949">
    <property type="entry name" value="HTH_GNTR"/>
    <property type="match status" value="1"/>
</dbReference>
<dbReference type="InterPro" id="IPR015422">
    <property type="entry name" value="PyrdxlP-dep_Trfase_small"/>
</dbReference>
<dbReference type="RefSeq" id="WP_305976860.1">
    <property type="nucleotide sequence ID" value="NZ_JAPJDZ010000054.1"/>
</dbReference>
<dbReference type="PANTHER" id="PTHR46577">
    <property type="entry name" value="HTH-TYPE TRANSCRIPTIONAL REGULATORY PROTEIN GABR"/>
    <property type="match status" value="1"/>
</dbReference>
<evidence type="ECO:0000256" key="4">
    <source>
        <dbReference type="ARBA" id="ARBA00023125"/>
    </source>
</evidence>
<dbReference type="Pfam" id="PF00392">
    <property type="entry name" value="GntR"/>
    <property type="match status" value="1"/>
</dbReference>
<dbReference type="InterPro" id="IPR015421">
    <property type="entry name" value="PyrdxlP-dep_Trfase_major"/>
</dbReference>
<comment type="similarity">
    <text evidence="1">In the C-terminal section; belongs to the class-I pyridoxal-phosphate-dependent aminotransferase family.</text>
</comment>
<reference evidence="7 8" key="1">
    <citation type="submission" date="2022-11" db="EMBL/GenBank/DDBJ databases">
        <title>Viruses from the air-sea interface of a natural surface slick.</title>
        <authorList>
            <person name="Rahlff J."/>
            <person name="Holmfeldt K."/>
        </authorList>
    </citation>
    <scope>NUCLEOTIDE SEQUENCE [LARGE SCALE GENOMIC DNA]</scope>
    <source>
        <strain evidence="7 8">SMS4</strain>
    </source>
</reference>
<evidence type="ECO:0000256" key="2">
    <source>
        <dbReference type="ARBA" id="ARBA00022898"/>
    </source>
</evidence>
<dbReference type="CDD" id="cd00609">
    <property type="entry name" value="AAT_like"/>
    <property type="match status" value="1"/>
</dbReference>
<dbReference type="SUPFAM" id="SSF53383">
    <property type="entry name" value="PLP-dependent transferases"/>
    <property type="match status" value="1"/>
</dbReference>
<keyword evidence="2" id="KW-0663">Pyridoxal phosphate</keyword>
<protein>
    <submittedName>
        <fullName evidence="7">PLP-dependent aminotransferase family protein</fullName>
    </submittedName>
</protein>
<keyword evidence="7" id="KW-0808">Transferase</keyword>
<evidence type="ECO:0000256" key="3">
    <source>
        <dbReference type="ARBA" id="ARBA00023015"/>
    </source>
</evidence>
<keyword evidence="7" id="KW-0032">Aminotransferase</keyword>
<dbReference type="InterPro" id="IPR051446">
    <property type="entry name" value="HTH_trans_reg/aminotransferase"/>
</dbReference>
<keyword evidence="4" id="KW-0238">DNA-binding</keyword>
<dbReference type="Gene3D" id="3.40.640.10">
    <property type="entry name" value="Type I PLP-dependent aspartate aminotransferase-like (Major domain)"/>
    <property type="match status" value="1"/>
</dbReference>
<evidence type="ECO:0000256" key="1">
    <source>
        <dbReference type="ARBA" id="ARBA00005384"/>
    </source>
</evidence>
<dbReference type="Proteomes" id="UP001231109">
    <property type="component" value="Unassembled WGS sequence"/>
</dbReference>
<dbReference type="CDD" id="cd07377">
    <property type="entry name" value="WHTH_GntR"/>
    <property type="match status" value="1"/>
</dbReference>
<evidence type="ECO:0000313" key="7">
    <source>
        <dbReference type="EMBL" id="MDP5137546.1"/>
    </source>
</evidence>
<evidence type="ECO:0000259" key="6">
    <source>
        <dbReference type="PROSITE" id="PS50949"/>
    </source>
</evidence>
<comment type="caution">
    <text evidence="7">The sequence shown here is derived from an EMBL/GenBank/DDBJ whole genome shotgun (WGS) entry which is preliminary data.</text>
</comment>
<gene>
    <name evidence="7" type="ORF">ORJ04_16440</name>
</gene>
<dbReference type="InterPro" id="IPR015424">
    <property type="entry name" value="PyrdxlP-dep_Trfase"/>
</dbReference>
<accession>A0ABT9I2D6</accession>
<dbReference type="InterPro" id="IPR036390">
    <property type="entry name" value="WH_DNA-bd_sf"/>
</dbReference>
<dbReference type="PANTHER" id="PTHR46577:SF2">
    <property type="entry name" value="TRANSCRIPTIONAL REGULATORY PROTEIN"/>
    <property type="match status" value="1"/>
</dbReference>
<evidence type="ECO:0000313" key="8">
    <source>
        <dbReference type="Proteomes" id="UP001231109"/>
    </source>
</evidence>
<keyword evidence="3" id="KW-0805">Transcription regulation</keyword>
<evidence type="ECO:0000256" key="5">
    <source>
        <dbReference type="ARBA" id="ARBA00023163"/>
    </source>
</evidence>
<dbReference type="SUPFAM" id="SSF46785">
    <property type="entry name" value="Winged helix' DNA-binding domain"/>
    <property type="match status" value="1"/>
</dbReference>
<dbReference type="Gene3D" id="1.10.10.10">
    <property type="entry name" value="Winged helix-like DNA-binding domain superfamily/Winged helix DNA-binding domain"/>
    <property type="match status" value="1"/>
</dbReference>
<dbReference type="GO" id="GO:0008483">
    <property type="term" value="F:transaminase activity"/>
    <property type="evidence" value="ECO:0007669"/>
    <property type="project" value="UniProtKB-KW"/>
</dbReference>
<dbReference type="InterPro" id="IPR000524">
    <property type="entry name" value="Tscrpt_reg_HTH_GntR"/>
</dbReference>
<keyword evidence="8" id="KW-1185">Reference proteome</keyword>
<keyword evidence="5" id="KW-0804">Transcription</keyword>
<name>A0ABT9I2D6_9GAMM</name>
<dbReference type="EMBL" id="JAPJDZ010000054">
    <property type="protein sequence ID" value="MDP5137546.1"/>
    <property type="molecule type" value="Genomic_DNA"/>
</dbReference>
<dbReference type="InterPro" id="IPR004839">
    <property type="entry name" value="Aminotransferase_I/II_large"/>
</dbReference>